<sequence length="23" mass="2519">MIKDDTKPTTKTHKQSTLTSISG</sequence>
<accession>T1L3R2</accession>
<keyword evidence="3" id="KW-1185">Reference proteome</keyword>
<reference evidence="2" key="2">
    <citation type="submission" date="2015-06" db="UniProtKB">
        <authorList>
            <consortium name="EnsemblMetazoa"/>
        </authorList>
    </citation>
    <scope>IDENTIFICATION</scope>
</reference>
<dbReference type="EnsemblMetazoa" id="tetur36g00820.1">
    <property type="protein sequence ID" value="tetur36g00820.1"/>
    <property type="gene ID" value="tetur36g00820"/>
</dbReference>
<reference evidence="3" key="1">
    <citation type="submission" date="2011-08" db="EMBL/GenBank/DDBJ databases">
        <authorList>
            <person name="Rombauts S."/>
        </authorList>
    </citation>
    <scope>NUCLEOTIDE SEQUENCE</scope>
    <source>
        <strain evidence="3">London</strain>
    </source>
</reference>
<dbReference type="EMBL" id="CAEY01001042">
    <property type="status" value="NOT_ANNOTATED_CDS"/>
    <property type="molecule type" value="Genomic_DNA"/>
</dbReference>
<name>T1L3R2_TETUR</name>
<organism evidence="2 3">
    <name type="scientific">Tetranychus urticae</name>
    <name type="common">Two-spotted spider mite</name>
    <dbReference type="NCBI Taxonomy" id="32264"/>
    <lineage>
        <taxon>Eukaryota</taxon>
        <taxon>Metazoa</taxon>
        <taxon>Ecdysozoa</taxon>
        <taxon>Arthropoda</taxon>
        <taxon>Chelicerata</taxon>
        <taxon>Arachnida</taxon>
        <taxon>Acari</taxon>
        <taxon>Acariformes</taxon>
        <taxon>Trombidiformes</taxon>
        <taxon>Prostigmata</taxon>
        <taxon>Eleutherengona</taxon>
        <taxon>Raphignathae</taxon>
        <taxon>Tetranychoidea</taxon>
        <taxon>Tetranychidae</taxon>
        <taxon>Tetranychus</taxon>
    </lineage>
</organism>
<evidence type="ECO:0000256" key="1">
    <source>
        <dbReference type="SAM" id="MobiDB-lite"/>
    </source>
</evidence>
<feature type="region of interest" description="Disordered" evidence="1">
    <location>
        <begin position="1"/>
        <end position="23"/>
    </location>
</feature>
<dbReference type="HOGENOM" id="CLU_3423489_0_0_1"/>
<dbReference type="Proteomes" id="UP000015104">
    <property type="component" value="Unassembled WGS sequence"/>
</dbReference>
<protein>
    <submittedName>
        <fullName evidence="2">Uncharacterized protein</fullName>
    </submittedName>
</protein>
<evidence type="ECO:0000313" key="2">
    <source>
        <dbReference type="EnsemblMetazoa" id="tetur36g00820.1"/>
    </source>
</evidence>
<dbReference type="AlphaFoldDB" id="T1L3R2"/>
<evidence type="ECO:0000313" key="3">
    <source>
        <dbReference type="Proteomes" id="UP000015104"/>
    </source>
</evidence>
<proteinExistence type="predicted"/>